<dbReference type="GO" id="GO:0046983">
    <property type="term" value="F:protein dimerization activity"/>
    <property type="evidence" value="ECO:0007669"/>
    <property type="project" value="InterPro"/>
</dbReference>
<evidence type="ECO:0000313" key="9">
    <source>
        <dbReference type="EMBL" id="TRY75624.1"/>
    </source>
</evidence>
<feature type="region of interest" description="Disordered" evidence="6">
    <location>
        <begin position="481"/>
        <end position="507"/>
    </location>
</feature>
<evidence type="ECO:0000256" key="6">
    <source>
        <dbReference type="SAM" id="MobiDB-lite"/>
    </source>
</evidence>
<feature type="compositionally biased region" description="Low complexity" evidence="6">
    <location>
        <begin position="73"/>
        <end position="88"/>
    </location>
</feature>
<dbReference type="Proteomes" id="UP000318571">
    <property type="component" value="Chromosome 2"/>
</dbReference>
<dbReference type="PROSITE" id="PS50888">
    <property type="entry name" value="BHLH"/>
    <property type="match status" value="1"/>
</dbReference>
<dbReference type="Pfam" id="PF00010">
    <property type="entry name" value="HLH"/>
    <property type="match status" value="1"/>
</dbReference>
<feature type="compositionally biased region" description="Polar residues" evidence="6">
    <location>
        <begin position="656"/>
        <end position="677"/>
    </location>
</feature>
<dbReference type="AlphaFoldDB" id="A0A553PD76"/>
<feature type="domain" description="Orange" evidence="8">
    <location>
        <begin position="209"/>
        <end position="244"/>
    </location>
</feature>
<comment type="caution">
    <text evidence="9">The sequence shown here is derived from an EMBL/GenBank/DDBJ whole genome shotgun (WGS) entry which is preliminary data.</text>
</comment>
<dbReference type="Gene3D" id="6.10.250.980">
    <property type="match status" value="1"/>
</dbReference>
<dbReference type="PANTHER" id="PTHR10985">
    <property type="entry name" value="BASIC HELIX-LOOP-HELIX TRANSCRIPTION FACTOR, HES-RELATED"/>
    <property type="match status" value="1"/>
</dbReference>
<dbReference type="FunFam" id="4.10.280.10:FF:000079">
    <property type="entry name" value="CLUMA_CG001539, isoform A"/>
    <property type="match status" value="1"/>
</dbReference>
<dbReference type="SMART" id="SM00353">
    <property type="entry name" value="HLH"/>
    <property type="match status" value="1"/>
</dbReference>
<feature type="compositionally biased region" description="Low complexity" evidence="6">
    <location>
        <begin position="1"/>
        <end position="10"/>
    </location>
</feature>
<dbReference type="GO" id="GO:0006355">
    <property type="term" value="P:regulation of DNA-templated transcription"/>
    <property type="evidence" value="ECO:0007669"/>
    <property type="project" value="InterPro"/>
</dbReference>
<dbReference type="InterPro" id="IPR050370">
    <property type="entry name" value="HES_HEY"/>
</dbReference>
<dbReference type="SUPFAM" id="SSF158457">
    <property type="entry name" value="Orange domain-like"/>
    <property type="match status" value="1"/>
</dbReference>
<dbReference type="PROSITE" id="PS51054">
    <property type="entry name" value="ORANGE"/>
    <property type="match status" value="1"/>
</dbReference>
<dbReference type="InterPro" id="IPR011598">
    <property type="entry name" value="bHLH_dom"/>
</dbReference>
<keyword evidence="5" id="KW-0539">Nucleus</keyword>
<dbReference type="InterPro" id="IPR036638">
    <property type="entry name" value="HLH_DNA-bd_sf"/>
</dbReference>
<accession>A0A553PD76</accession>
<dbReference type="CDD" id="cd11440">
    <property type="entry name" value="bHLH-O_Cwo_like"/>
    <property type="match status" value="1"/>
</dbReference>
<evidence type="ECO:0000256" key="4">
    <source>
        <dbReference type="ARBA" id="ARBA00023163"/>
    </source>
</evidence>
<feature type="compositionally biased region" description="Basic and acidic residues" evidence="6">
    <location>
        <begin position="52"/>
        <end position="61"/>
    </location>
</feature>
<feature type="region of interest" description="Disordered" evidence="6">
    <location>
        <begin position="267"/>
        <end position="416"/>
    </location>
</feature>
<gene>
    <name evidence="9" type="ORF">TCAL_14591</name>
</gene>
<feature type="compositionally biased region" description="Polar residues" evidence="6">
    <location>
        <begin position="302"/>
        <end position="355"/>
    </location>
</feature>
<sequence>MHHQPSLQDPAPTPPPPNRPKTEMESLLERHFHNRSPSAQSVRSGLSAQSTESERSIRSTHSDSGLGSGGSGVMSSMGNTSSGSHNSSHQSRRKKTCHEDPMSHRIIEKRRRDRMNNCLADLSRLIPKSYLKKGRGRIEKTEIIEMAIKHMNHLQLHSSCRSIEKCELSRSNGLVTDSKGSSSALKEAAKDADIGGKSGVSMEKHVESFRIGYHECLSEVMHFMVEKEGLYSGDALCVRVMNHLQRHYEKLNRVKPPRQASNRYAGLPFIRGSSSSNSSSSSSAPFTSGSQALPGMGHPGSSLHQSQMESHGSMSRPNSMMSYQMNSEGGSLSASDSDYGSVSRPSDSSEFSSQPYLKPKALSAAPTKDRADSNLVGETADSVRSYSPSYEMEDDQSPDCQSKAPADQPENLSLDNGSFVSSHPDLDRDHAGCYKFKETIRQRFSDEYGTDDEVHRSKRARLESTGEAPLSVDHEIKHERKIEEEDSMPSSTGEFTSGNTQGGPLGMLSYAASTLETHINETPPRRPPHVGPFLSQPCSSLPSPQHASKGRSNLTAGNVNKPRVPIFALHPRGTYYIPLSIDHSLIAPYLVLHGNMDEPTKSSQPSSTLSSGSPLVLHPITINVNFCGPFQSVISLGHPMTFPAPTSEHGARHSAMSESQSGQNPGSVVMSTPSAVNTFPTTTHRTSRTVSEPVPQWRERLDQILSPNKPMHLSGNGGGPSEAQLGK</sequence>
<organism evidence="9 10">
    <name type="scientific">Tigriopus californicus</name>
    <name type="common">Marine copepod</name>
    <dbReference type="NCBI Taxonomy" id="6832"/>
    <lineage>
        <taxon>Eukaryota</taxon>
        <taxon>Metazoa</taxon>
        <taxon>Ecdysozoa</taxon>
        <taxon>Arthropoda</taxon>
        <taxon>Crustacea</taxon>
        <taxon>Multicrustacea</taxon>
        <taxon>Hexanauplia</taxon>
        <taxon>Copepoda</taxon>
        <taxon>Harpacticoida</taxon>
        <taxon>Harpacticidae</taxon>
        <taxon>Tigriopus</taxon>
    </lineage>
</organism>
<reference evidence="9 10" key="1">
    <citation type="journal article" date="2018" name="Nat. Ecol. Evol.">
        <title>Genomic signatures of mitonuclear coevolution across populations of Tigriopus californicus.</title>
        <authorList>
            <person name="Barreto F.S."/>
            <person name="Watson E.T."/>
            <person name="Lima T.G."/>
            <person name="Willett C.S."/>
            <person name="Edmands S."/>
            <person name="Li W."/>
            <person name="Burton R.S."/>
        </authorList>
    </citation>
    <scope>NUCLEOTIDE SEQUENCE [LARGE SCALE GENOMIC DNA]</scope>
    <source>
        <strain evidence="9 10">San Diego</strain>
    </source>
</reference>
<feature type="region of interest" description="Disordered" evidence="6">
    <location>
        <begin position="644"/>
        <end position="727"/>
    </location>
</feature>
<evidence type="ECO:0000259" key="7">
    <source>
        <dbReference type="PROSITE" id="PS50888"/>
    </source>
</evidence>
<feature type="region of interest" description="Disordered" evidence="6">
    <location>
        <begin position="1"/>
        <end position="103"/>
    </location>
</feature>
<keyword evidence="2" id="KW-0805">Transcription regulation</keyword>
<dbReference type="GO" id="GO:0005634">
    <property type="term" value="C:nucleus"/>
    <property type="evidence" value="ECO:0007669"/>
    <property type="project" value="UniProtKB-SubCell"/>
</dbReference>
<dbReference type="STRING" id="6832.A0A553PD76"/>
<feature type="compositionally biased region" description="Basic and acidic residues" evidence="6">
    <location>
        <begin position="20"/>
        <end position="31"/>
    </location>
</feature>
<dbReference type="EMBL" id="VCGU01000005">
    <property type="protein sequence ID" value="TRY75624.1"/>
    <property type="molecule type" value="Genomic_DNA"/>
</dbReference>
<comment type="subcellular location">
    <subcellularLocation>
        <location evidence="1">Nucleus</location>
    </subcellularLocation>
</comment>
<feature type="compositionally biased region" description="Low complexity" evidence="6">
    <location>
        <begin position="273"/>
        <end position="283"/>
    </location>
</feature>
<name>A0A553PD76_TIGCA</name>
<dbReference type="Gene3D" id="4.10.280.10">
    <property type="entry name" value="Helix-loop-helix DNA-binding domain"/>
    <property type="match status" value="1"/>
</dbReference>
<proteinExistence type="predicted"/>
<evidence type="ECO:0000256" key="3">
    <source>
        <dbReference type="ARBA" id="ARBA00023125"/>
    </source>
</evidence>
<evidence type="ECO:0000256" key="5">
    <source>
        <dbReference type="ARBA" id="ARBA00023242"/>
    </source>
</evidence>
<evidence type="ECO:0008006" key="11">
    <source>
        <dbReference type="Google" id="ProtNLM"/>
    </source>
</evidence>
<dbReference type="Pfam" id="PF07527">
    <property type="entry name" value="Hairy_orange"/>
    <property type="match status" value="1"/>
</dbReference>
<feature type="compositionally biased region" description="Polar residues" evidence="6">
    <location>
        <begin position="488"/>
        <end position="499"/>
    </location>
</feature>
<keyword evidence="10" id="KW-1185">Reference proteome</keyword>
<dbReference type="GO" id="GO:0003677">
    <property type="term" value="F:DNA binding"/>
    <property type="evidence" value="ECO:0007669"/>
    <property type="project" value="UniProtKB-KW"/>
</dbReference>
<evidence type="ECO:0000259" key="8">
    <source>
        <dbReference type="PROSITE" id="PS51054"/>
    </source>
</evidence>
<evidence type="ECO:0000256" key="2">
    <source>
        <dbReference type="ARBA" id="ARBA00023015"/>
    </source>
</evidence>
<protein>
    <recommendedName>
        <fullName evidence="11">BHLH domain-containing protein</fullName>
    </recommendedName>
</protein>
<evidence type="ECO:0000256" key="1">
    <source>
        <dbReference type="ARBA" id="ARBA00004123"/>
    </source>
</evidence>
<evidence type="ECO:0000313" key="10">
    <source>
        <dbReference type="Proteomes" id="UP000318571"/>
    </source>
</evidence>
<feature type="compositionally biased region" description="Polar residues" evidence="6">
    <location>
        <begin position="35"/>
        <end position="51"/>
    </location>
</feature>
<dbReference type="SMART" id="SM00511">
    <property type="entry name" value="ORANGE"/>
    <property type="match status" value="1"/>
</dbReference>
<dbReference type="SUPFAM" id="SSF47459">
    <property type="entry name" value="HLH, helix-loop-helix DNA-binding domain"/>
    <property type="match status" value="1"/>
</dbReference>
<feature type="domain" description="BHLH" evidence="7">
    <location>
        <begin position="99"/>
        <end position="154"/>
    </location>
</feature>
<dbReference type="InterPro" id="IPR003650">
    <property type="entry name" value="Orange_dom"/>
</dbReference>
<keyword evidence="3" id="KW-0238">DNA-binding</keyword>
<feature type="compositionally biased region" description="Low complexity" evidence="6">
    <location>
        <begin position="532"/>
        <end position="545"/>
    </location>
</feature>
<keyword evidence="4" id="KW-0804">Transcription</keyword>
<feature type="region of interest" description="Disordered" evidence="6">
    <location>
        <begin position="519"/>
        <end position="559"/>
    </location>
</feature>